<dbReference type="OMA" id="NSSFCTH"/>
<dbReference type="Gene3D" id="2.30.42.10">
    <property type="match status" value="1"/>
</dbReference>
<feature type="region of interest" description="Disordered" evidence="1">
    <location>
        <begin position="261"/>
        <end position="287"/>
    </location>
</feature>
<dbReference type="PANTHER" id="PTHR45872:SF1">
    <property type="entry name" value="RHO GUANINE NUCLEOTIDE EXCHANGE FACTOR 11"/>
    <property type="match status" value="1"/>
</dbReference>
<dbReference type="GO" id="GO:0001664">
    <property type="term" value="F:G protein-coupled receptor binding"/>
    <property type="evidence" value="ECO:0007669"/>
    <property type="project" value="InterPro"/>
</dbReference>
<dbReference type="CDD" id="cd08753">
    <property type="entry name" value="RGS_PDZRhoGEF"/>
    <property type="match status" value="1"/>
</dbReference>
<feature type="compositionally biased region" description="Basic and acidic residues" evidence="1">
    <location>
        <begin position="511"/>
        <end position="523"/>
    </location>
</feature>
<evidence type="ECO:0000313" key="3">
    <source>
        <dbReference type="Ensembl" id="ENSUMAP00000024252"/>
    </source>
</evidence>
<feature type="region of interest" description="Disordered" evidence="1">
    <location>
        <begin position="483"/>
        <end position="543"/>
    </location>
</feature>
<dbReference type="InterPro" id="IPR016137">
    <property type="entry name" value="RGS"/>
</dbReference>
<dbReference type="GO" id="GO:0007186">
    <property type="term" value="P:G protein-coupled receptor signaling pathway"/>
    <property type="evidence" value="ECO:0007669"/>
    <property type="project" value="InterPro"/>
</dbReference>
<name>A0A452UT05_URSMA</name>
<protein>
    <recommendedName>
        <fullName evidence="2">RGS domain-containing protein</fullName>
    </recommendedName>
</protein>
<feature type="domain" description="RGS" evidence="2">
    <location>
        <begin position="303"/>
        <end position="422"/>
    </location>
</feature>
<dbReference type="InterPro" id="IPR044926">
    <property type="entry name" value="RGS_subdomain_2"/>
</dbReference>
<dbReference type="PANTHER" id="PTHR45872">
    <property type="entry name" value="RHO GUANINE NUCLEOTIDE EXCHANGE FACTOR 2, ISOFORM D"/>
    <property type="match status" value="1"/>
</dbReference>
<evidence type="ECO:0000259" key="2">
    <source>
        <dbReference type="SMART" id="SM00315"/>
    </source>
</evidence>
<feature type="compositionally biased region" description="Polar residues" evidence="1">
    <location>
        <begin position="199"/>
        <end position="208"/>
    </location>
</feature>
<dbReference type="SUPFAM" id="SSF48097">
    <property type="entry name" value="Regulator of G-protein signaling, RGS"/>
    <property type="match status" value="1"/>
</dbReference>
<dbReference type="Pfam" id="PF09128">
    <property type="entry name" value="RGS-like"/>
    <property type="match status" value="1"/>
</dbReference>
<dbReference type="Ensembl" id="ENSUMAT00000028727.1">
    <property type="protein sequence ID" value="ENSUMAP00000024252.1"/>
    <property type="gene ID" value="ENSUMAG00000017658.1"/>
</dbReference>
<feature type="region of interest" description="Disordered" evidence="1">
    <location>
        <begin position="13"/>
        <end position="37"/>
    </location>
</feature>
<dbReference type="GO" id="GO:0005085">
    <property type="term" value="F:guanyl-nucleotide exchange factor activity"/>
    <property type="evidence" value="ECO:0007669"/>
    <property type="project" value="InterPro"/>
</dbReference>
<organism evidence="3">
    <name type="scientific">Ursus maritimus</name>
    <name type="common">Polar bear</name>
    <name type="synonym">Thalarctos maritimus</name>
    <dbReference type="NCBI Taxonomy" id="29073"/>
    <lineage>
        <taxon>Eukaryota</taxon>
        <taxon>Metazoa</taxon>
        <taxon>Chordata</taxon>
        <taxon>Craniata</taxon>
        <taxon>Vertebrata</taxon>
        <taxon>Euteleostomi</taxon>
        <taxon>Mammalia</taxon>
        <taxon>Eutheria</taxon>
        <taxon>Laurasiatheria</taxon>
        <taxon>Carnivora</taxon>
        <taxon>Caniformia</taxon>
        <taxon>Ursidae</taxon>
        <taxon>Ursus</taxon>
    </lineage>
</organism>
<dbReference type="SUPFAM" id="SSF50156">
    <property type="entry name" value="PDZ domain-like"/>
    <property type="match status" value="1"/>
</dbReference>
<dbReference type="FunFam" id="1.10.167.10:FF:000010">
    <property type="entry name" value="Rho guanine nucleotide exchange factor (GEF) 11"/>
    <property type="match status" value="1"/>
</dbReference>
<dbReference type="SMART" id="SM00315">
    <property type="entry name" value="RGS"/>
    <property type="match status" value="1"/>
</dbReference>
<dbReference type="InterPro" id="IPR015212">
    <property type="entry name" value="RGS-like_dom"/>
</dbReference>
<feature type="region of interest" description="Disordered" evidence="1">
    <location>
        <begin position="192"/>
        <end position="225"/>
    </location>
</feature>
<dbReference type="Gene3D" id="1.10.167.10">
    <property type="entry name" value="Regulator of G-protein Signalling 4, domain 2"/>
    <property type="match status" value="1"/>
</dbReference>
<sequence length="568" mass="63365">ILPGLPHTHQVLSGLSLGDPAPEHRSPSHLRQPSDTSETAGLVQRCVIIQKDQHGFGFTVSGDRIVLVQSVRPGECCLPVNGTMVTNSSHLEVVKLIKCESERAEHRKLGGRWAGGSRPLDPGPPLWDPEFQKHATQILRNMLRQEEKELQRICEIYSRNPASLLEEQIEGARRRVTQLQLKIQQETGGFVDIPPLYGDTSQRASEGQLSLDCQEGDSGLDAGTEHFPSLSEALMNRNSALSDPGLDSPRTSPVIMARLAQHHRRQGSDAPGPDQSPKPLIIGPEEDYDPGYFNNESDIIFQDLEKLKARPAHLGVFLRYIFSQADPSPLLFYLCADVYQQTNPKDSRSLGKDIWNIFLEKSAPLRVKVPEVLQAEIDLRLRGSEDIRAALREAQEAAMPEIQEQIQDYRTKRTLGLGSLYGENDLLDLDGDPVRERQVAEKQLAALADILSKYEEDRSAPMDFALNTYMGYAGLRLREARPSGTAEKAQAAPDKDKWLPFFPKTKKSSNSKKDKDALEDKRRNPILKYIGKPKSSSQSSEGLRLCLRGVRGARVGPRWDVRVTVKQS</sequence>
<reference evidence="3" key="1">
    <citation type="submission" date="2019-03" db="UniProtKB">
        <authorList>
            <consortium name="Ensembl"/>
        </authorList>
    </citation>
    <scope>IDENTIFICATION</scope>
</reference>
<dbReference type="GeneTree" id="ENSGT00940000158350"/>
<dbReference type="InterPro" id="IPR036305">
    <property type="entry name" value="RGS_sf"/>
</dbReference>
<evidence type="ECO:0000256" key="1">
    <source>
        <dbReference type="SAM" id="MobiDB-lite"/>
    </source>
</evidence>
<accession>A0A452UT05</accession>
<dbReference type="InterPro" id="IPR036034">
    <property type="entry name" value="PDZ_sf"/>
</dbReference>
<proteinExistence type="predicted"/>
<dbReference type="AlphaFoldDB" id="A0A452UT05"/>
<dbReference type="GO" id="GO:0005737">
    <property type="term" value="C:cytoplasm"/>
    <property type="evidence" value="ECO:0007669"/>
    <property type="project" value="InterPro"/>
</dbReference>
<dbReference type="InterPro" id="IPR037889">
    <property type="entry name" value="PDZRhoGEF_RGS"/>
</dbReference>